<dbReference type="PANTHER" id="PTHR31429">
    <property type="entry name" value="WRKY TRANSCRIPTION FACTOR 36-RELATED"/>
    <property type="match status" value="1"/>
</dbReference>
<dbReference type="PANTHER" id="PTHR31429:SF106">
    <property type="entry name" value="WRKY TRANSCRIPTION FACTOR 31-RELATED"/>
    <property type="match status" value="1"/>
</dbReference>
<accession>A0ABS8VKE9</accession>
<dbReference type="InterPro" id="IPR044810">
    <property type="entry name" value="WRKY_plant"/>
</dbReference>
<organism evidence="1 2">
    <name type="scientific">Datura stramonium</name>
    <name type="common">Jimsonweed</name>
    <name type="synonym">Common thornapple</name>
    <dbReference type="NCBI Taxonomy" id="4076"/>
    <lineage>
        <taxon>Eukaryota</taxon>
        <taxon>Viridiplantae</taxon>
        <taxon>Streptophyta</taxon>
        <taxon>Embryophyta</taxon>
        <taxon>Tracheophyta</taxon>
        <taxon>Spermatophyta</taxon>
        <taxon>Magnoliopsida</taxon>
        <taxon>eudicotyledons</taxon>
        <taxon>Gunneridae</taxon>
        <taxon>Pentapetalae</taxon>
        <taxon>asterids</taxon>
        <taxon>lamiids</taxon>
        <taxon>Solanales</taxon>
        <taxon>Solanaceae</taxon>
        <taxon>Solanoideae</taxon>
        <taxon>Datureae</taxon>
        <taxon>Datura</taxon>
    </lineage>
</organism>
<evidence type="ECO:0000313" key="1">
    <source>
        <dbReference type="EMBL" id="MCD9646717.1"/>
    </source>
</evidence>
<comment type="caution">
    <text evidence="1">The sequence shown here is derived from an EMBL/GenBank/DDBJ whole genome shotgun (WGS) entry which is preliminary data.</text>
</comment>
<dbReference type="EMBL" id="JACEIK010004902">
    <property type="protein sequence ID" value="MCD9646717.1"/>
    <property type="molecule type" value="Genomic_DNA"/>
</dbReference>
<reference evidence="1 2" key="1">
    <citation type="journal article" date="2021" name="BMC Genomics">
        <title>Datura genome reveals duplications of psychoactive alkaloid biosynthetic genes and high mutation rate following tissue culture.</title>
        <authorList>
            <person name="Rajewski A."/>
            <person name="Carter-House D."/>
            <person name="Stajich J."/>
            <person name="Litt A."/>
        </authorList>
    </citation>
    <scope>NUCLEOTIDE SEQUENCE [LARGE SCALE GENOMIC DNA]</scope>
    <source>
        <strain evidence="1">AR-01</strain>
    </source>
</reference>
<evidence type="ECO:0000313" key="2">
    <source>
        <dbReference type="Proteomes" id="UP000823775"/>
    </source>
</evidence>
<proteinExistence type="predicted"/>
<dbReference type="Proteomes" id="UP000823775">
    <property type="component" value="Unassembled WGS sequence"/>
</dbReference>
<keyword evidence="2" id="KW-1185">Reference proteome</keyword>
<protein>
    <submittedName>
        <fullName evidence="1">Transcription factor</fullName>
    </submittedName>
</protein>
<name>A0ABS8VKE9_DATST</name>
<gene>
    <name evidence="1" type="primary">WRKY40_1</name>
    <name evidence="1" type="ORF">HAX54_036871</name>
</gene>
<sequence>MQGKLIGLRGDIMPPNDEAEEVKRLSDENKKLREMLSIMCDNYNILRKLHNNCDADAVSRKRKLAETTSTTNNNNNFLLHTHFHGINRESSSSIDYKDSSYSIQPKNSTNSTVYVRITQGSDTTLVQRSVDDNSIIVATYEGKHNHSKLDDSALNLISTNDEPKTLLVNGNNGTSSTSTAIGHSHKQPEFHKLLIEQMASSLIKDLNFKAALAASLSQKTTLPHNQTNRG</sequence>